<dbReference type="PROSITE" id="PS51007">
    <property type="entry name" value="CYTC"/>
    <property type="match status" value="1"/>
</dbReference>
<comment type="caution">
    <text evidence="8">The sequence shown here is derived from an EMBL/GenBank/DDBJ whole genome shotgun (WGS) entry which is preliminary data.</text>
</comment>
<dbReference type="SUPFAM" id="SSF50969">
    <property type="entry name" value="YVTN repeat-like/Quinoprotein amine dehydrogenase"/>
    <property type="match status" value="1"/>
</dbReference>
<keyword evidence="3 4" id="KW-0408">Iron</keyword>
<dbReference type="PANTHER" id="PTHR47197:SF3">
    <property type="entry name" value="DIHYDRO-HEME D1 DEHYDROGENASE"/>
    <property type="match status" value="1"/>
</dbReference>
<evidence type="ECO:0000313" key="9">
    <source>
        <dbReference type="Proteomes" id="UP000518300"/>
    </source>
</evidence>
<keyword evidence="2 4" id="KW-0479">Metal-binding</keyword>
<evidence type="ECO:0000259" key="7">
    <source>
        <dbReference type="PROSITE" id="PS51007"/>
    </source>
</evidence>
<evidence type="ECO:0000256" key="6">
    <source>
        <dbReference type="SAM" id="SignalP"/>
    </source>
</evidence>
<feature type="region of interest" description="Disordered" evidence="5">
    <location>
        <begin position="214"/>
        <end position="241"/>
    </location>
</feature>
<dbReference type="Proteomes" id="UP000518300">
    <property type="component" value="Unassembled WGS sequence"/>
</dbReference>
<protein>
    <submittedName>
        <fullName evidence="8">Beta-propeller fold lactonase family protein</fullName>
    </submittedName>
</protein>
<organism evidence="8 9">
    <name type="scientific">Pyxidicoccus fallax</name>
    <dbReference type="NCBI Taxonomy" id="394095"/>
    <lineage>
        <taxon>Bacteria</taxon>
        <taxon>Pseudomonadati</taxon>
        <taxon>Myxococcota</taxon>
        <taxon>Myxococcia</taxon>
        <taxon>Myxococcales</taxon>
        <taxon>Cystobacterineae</taxon>
        <taxon>Myxococcaceae</taxon>
        <taxon>Pyxidicoccus</taxon>
    </lineage>
</organism>
<dbReference type="Gene3D" id="1.10.760.10">
    <property type="entry name" value="Cytochrome c-like domain"/>
    <property type="match status" value="1"/>
</dbReference>
<dbReference type="InterPro" id="IPR036909">
    <property type="entry name" value="Cyt_c-like_dom_sf"/>
</dbReference>
<feature type="domain" description="Cytochrome c" evidence="7">
    <location>
        <begin position="637"/>
        <end position="770"/>
    </location>
</feature>
<dbReference type="InterPro" id="IPR015943">
    <property type="entry name" value="WD40/YVTN_repeat-like_dom_sf"/>
</dbReference>
<feature type="signal peptide" evidence="6">
    <location>
        <begin position="1"/>
        <end position="24"/>
    </location>
</feature>
<dbReference type="NCBIfam" id="TIGR02276">
    <property type="entry name" value="beta_rpt_yvtn"/>
    <property type="match status" value="1"/>
</dbReference>
<keyword evidence="9" id="KW-1185">Reference proteome</keyword>
<reference evidence="8 9" key="1">
    <citation type="submission" date="2020-04" db="EMBL/GenBank/DDBJ databases">
        <title>Draft genome of Pyxidicoccus fallax type strain.</title>
        <authorList>
            <person name="Whitworth D.E."/>
        </authorList>
    </citation>
    <scope>NUCLEOTIDE SEQUENCE [LARGE SCALE GENOMIC DNA]</scope>
    <source>
        <strain evidence="8 9">DSM 14698</strain>
    </source>
</reference>
<evidence type="ECO:0000313" key="8">
    <source>
        <dbReference type="EMBL" id="NMO19044.1"/>
    </source>
</evidence>
<dbReference type="InterPro" id="IPR051200">
    <property type="entry name" value="Host-pathogen_enzymatic-act"/>
</dbReference>
<accession>A0A848LNA4</accession>
<keyword evidence="1 4" id="KW-0349">Heme</keyword>
<evidence type="ECO:0000256" key="1">
    <source>
        <dbReference type="ARBA" id="ARBA00022617"/>
    </source>
</evidence>
<evidence type="ECO:0000256" key="5">
    <source>
        <dbReference type="SAM" id="MobiDB-lite"/>
    </source>
</evidence>
<dbReference type="GO" id="GO:0020037">
    <property type="term" value="F:heme binding"/>
    <property type="evidence" value="ECO:0007669"/>
    <property type="project" value="InterPro"/>
</dbReference>
<proteinExistence type="predicted"/>
<dbReference type="InterPro" id="IPR011044">
    <property type="entry name" value="Quino_amine_DH_bsu"/>
</dbReference>
<dbReference type="InterPro" id="IPR009056">
    <property type="entry name" value="Cyt_c-like_dom"/>
</dbReference>
<dbReference type="GO" id="GO:0009055">
    <property type="term" value="F:electron transfer activity"/>
    <property type="evidence" value="ECO:0007669"/>
    <property type="project" value="InterPro"/>
</dbReference>
<dbReference type="EMBL" id="JABBJJ010000165">
    <property type="protein sequence ID" value="NMO19044.1"/>
    <property type="molecule type" value="Genomic_DNA"/>
</dbReference>
<name>A0A848LNA4_9BACT</name>
<gene>
    <name evidence="8" type="ORF">HG543_29880</name>
</gene>
<dbReference type="RefSeq" id="WP_169348303.1">
    <property type="nucleotide sequence ID" value="NZ_JABBJJ010000165.1"/>
</dbReference>
<evidence type="ECO:0000256" key="2">
    <source>
        <dbReference type="ARBA" id="ARBA00022723"/>
    </source>
</evidence>
<keyword evidence="6" id="KW-0732">Signal</keyword>
<evidence type="ECO:0000256" key="4">
    <source>
        <dbReference type="PROSITE-ProRule" id="PRU00433"/>
    </source>
</evidence>
<feature type="chain" id="PRO_5032546385" evidence="6">
    <location>
        <begin position="25"/>
        <end position="915"/>
    </location>
</feature>
<evidence type="ECO:0000256" key="3">
    <source>
        <dbReference type="ARBA" id="ARBA00023004"/>
    </source>
</evidence>
<dbReference type="Gene3D" id="2.130.10.10">
    <property type="entry name" value="YVTN repeat-like/Quinoprotein amine dehydrogenase"/>
    <property type="match status" value="2"/>
</dbReference>
<sequence>MQVVRRVLAALVPCLALWGGSALAQSPGAFVNWEHPHVHPLELTPDGSKLLAVNTADNRLLVFNVSGTTPVLAASIPVGLDPVSVRARSNTEAWVVNHVSDSVSIVDLTTLNVRATVPTDDEPADVVFAGSPQRAFISCSQVNRVLVVDAASPLGTPTRLNLGGEEPRALAVNAAGTQVYVAFFESGNRTTVLGGGNSMGGGGFPPNVVSSSAGPYGGVNPPPNSGAFFNPAQKSGNPTPPPVSLIVKKNASGRWMDDNARDWTAFVSGANASASGRRAGWDLPDRDLAIINASTLAVSYASGLMNLNMGLAVHPTSGRVTVVGTDALNEVRFEPNLKGRFLRVLAASVDPATPTSFNRFDLNPHLAYTSSTVAQATRDLSLGDPRGVAWNAAGTRAYVTGMGSNNVVVVDNTGARVTQVDVGEGPTGVVFAGPRLYVLNKFAASVSVVDTATNTEVARVPFFDPSPGAIKVGRKHLYDTHKGSGLGHVACGSCHVDGRIDRLGWDLGNPAGDMKNVTGQNLGMGVPGLTQGFQPWHTMKGPMTTQTLQDIIGQEPLHWRGDKAGLEEFNGAFVSLQGDDAQLTVVEMQQFEDFLATLTFPPNPFRNVDNTLPTSLPLPGHFTTGRFGAAGQALPNGNAVRGLNMYRPPRLLDSGRLACSACHTLPTGMGPDMTWNGSQFVPFPVGPNGEHHTGLVSVDGFTNVTMKISQLRNLHEKVGMDLTQTSNLAGFGFAHDGSVDSLARFITEPVFNLTSDQEVADLVAFLLAFSGSDLPRGSATAIQEPPGPNSKDTHAAVGRQVTLTTASPTAAQVSTLSTFLSLADNGKVGVVVKGNQGSVARGYTYMGGGVFQSDRATETVAASLLQTLARAGNELTYTVVPRGSEVRIGIDRDLDGALDRDELDKGTKPDDATSR</sequence>
<dbReference type="GO" id="GO:0046872">
    <property type="term" value="F:metal ion binding"/>
    <property type="evidence" value="ECO:0007669"/>
    <property type="project" value="UniProtKB-KW"/>
</dbReference>
<dbReference type="SUPFAM" id="SSF46626">
    <property type="entry name" value="Cytochrome c"/>
    <property type="match status" value="1"/>
</dbReference>
<dbReference type="AlphaFoldDB" id="A0A848LNA4"/>
<dbReference type="PANTHER" id="PTHR47197">
    <property type="entry name" value="PROTEIN NIRF"/>
    <property type="match status" value="1"/>
</dbReference>
<dbReference type="InterPro" id="IPR011964">
    <property type="entry name" value="YVTN_b-propeller_repeat"/>
</dbReference>